<organism evidence="3 4">
    <name type="scientific">Ditylenchus dipsaci</name>
    <dbReference type="NCBI Taxonomy" id="166011"/>
    <lineage>
        <taxon>Eukaryota</taxon>
        <taxon>Metazoa</taxon>
        <taxon>Ecdysozoa</taxon>
        <taxon>Nematoda</taxon>
        <taxon>Chromadorea</taxon>
        <taxon>Rhabditida</taxon>
        <taxon>Tylenchina</taxon>
        <taxon>Tylenchomorpha</taxon>
        <taxon>Sphaerularioidea</taxon>
        <taxon>Anguinidae</taxon>
        <taxon>Anguininae</taxon>
        <taxon>Ditylenchus</taxon>
    </lineage>
</organism>
<evidence type="ECO:0000256" key="2">
    <source>
        <dbReference type="SAM" id="Phobius"/>
    </source>
</evidence>
<keyword evidence="3" id="KW-1185">Reference proteome</keyword>
<protein>
    <submittedName>
        <fullName evidence="4">Uncharacterized protein</fullName>
    </submittedName>
</protein>
<keyword evidence="2" id="KW-1133">Transmembrane helix</keyword>
<keyword evidence="2" id="KW-0472">Membrane</keyword>
<feature type="compositionally biased region" description="Low complexity" evidence="1">
    <location>
        <begin position="46"/>
        <end position="62"/>
    </location>
</feature>
<evidence type="ECO:0000313" key="4">
    <source>
        <dbReference type="WBParaSite" id="jg16668"/>
    </source>
</evidence>
<evidence type="ECO:0000313" key="3">
    <source>
        <dbReference type="Proteomes" id="UP000887574"/>
    </source>
</evidence>
<feature type="transmembrane region" description="Helical" evidence="2">
    <location>
        <begin position="87"/>
        <end position="108"/>
    </location>
</feature>
<name>A0A915D7W5_9BILA</name>
<accession>A0A915D7W5</accession>
<dbReference type="AlphaFoldDB" id="A0A915D7W5"/>
<sequence length="150" mass="16895">MLAPALLLLRQKASEFLFYQNAVRISPVRTRKSVHSSVGKRHTSDHSISTSSKPSSTNTISSSDRLFTPVLLPVLRLGLLDLNLKILGLRLILPLLPALPPVLLELILRQLHSRDKSQQRSLFECGFQIKRESTLLDYGFQRKRPIASQS</sequence>
<proteinExistence type="predicted"/>
<dbReference type="Proteomes" id="UP000887574">
    <property type="component" value="Unplaced"/>
</dbReference>
<feature type="compositionally biased region" description="Basic residues" evidence="1">
    <location>
        <begin position="34"/>
        <end position="43"/>
    </location>
</feature>
<dbReference type="WBParaSite" id="jg16668">
    <property type="protein sequence ID" value="jg16668"/>
    <property type="gene ID" value="jg16668"/>
</dbReference>
<feature type="region of interest" description="Disordered" evidence="1">
    <location>
        <begin position="34"/>
        <end position="62"/>
    </location>
</feature>
<keyword evidence="2" id="KW-0812">Transmembrane</keyword>
<reference evidence="4" key="1">
    <citation type="submission" date="2022-11" db="UniProtKB">
        <authorList>
            <consortium name="WormBaseParasite"/>
        </authorList>
    </citation>
    <scope>IDENTIFICATION</scope>
</reference>
<evidence type="ECO:0000256" key="1">
    <source>
        <dbReference type="SAM" id="MobiDB-lite"/>
    </source>
</evidence>